<dbReference type="SUPFAM" id="SSF118215">
    <property type="entry name" value="Proton glutamate symport protein"/>
    <property type="match status" value="1"/>
</dbReference>
<keyword evidence="25" id="KW-1185">Reference proteome</keyword>
<dbReference type="Gene3D" id="3.30.565.10">
    <property type="entry name" value="Histidine kinase-like ATPase, C-terminal domain"/>
    <property type="match status" value="1"/>
</dbReference>
<feature type="transmembrane region" description="Helical" evidence="18">
    <location>
        <begin position="1042"/>
        <end position="1063"/>
    </location>
</feature>
<dbReference type="EC" id="2.7.13.3" evidence="4"/>
<proteinExistence type="inferred from homology"/>
<keyword evidence="6" id="KW-1003">Cell membrane</keyword>
<evidence type="ECO:0000259" key="19">
    <source>
        <dbReference type="PROSITE" id="PS50109"/>
    </source>
</evidence>
<dbReference type="RefSeq" id="WP_280525257.1">
    <property type="nucleotide sequence ID" value="NZ_BPQI01000005.1"/>
</dbReference>
<dbReference type="SMART" id="SM00304">
    <property type="entry name" value="HAMP"/>
    <property type="match status" value="1"/>
</dbReference>
<dbReference type="Pfam" id="PF00672">
    <property type="entry name" value="HAMP"/>
    <property type="match status" value="1"/>
</dbReference>
<evidence type="ECO:0000256" key="11">
    <source>
        <dbReference type="ARBA" id="ARBA00022777"/>
    </source>
</evidence>
<evidence type="ECO:0000313" key="24">
    <source>
        <dbReference type="Proteomes" id="UP000401717"/>
    </source>
</evidence>
<evidence type="ECO:0000259" key="20">
    <source>
        <dbReference type="PROSITE" id="PS50110"/>
    </source>
</evidence>
<dbReference type="SUPFAM" id="SSF52172">
    <property type="entry name" value="CheY-like"/>
    <property type="match status" value="1"/>
</dbReference>
<keyword evidence="14 18" id="KW-1133">Transmembrane helix</keyword>
<reference evidence="23 24" key="1">
    <citation type="submission" date="2019-06" db="EMBL/GenBank/DDBJ databases">
        <authorList>
            <person name="Rodrigo-Torres L."/>
            <person name="Arahal R. D."/>
            <person name="Lucena T."/>
        </authorList>
    </citation>
    <scope>NUCLEOTIDE SEQUENCE [LARGE SCALE GENOMIC DNA]</scope>
    <source>
        <strain evidence="23 24">SW08-7</strain>
    </source>
</reference>
<dbReference type="InterPro" id="IPR003661">
    <property type="entry name" value="HisK_dim/P_dom"/>
</dbReference>
<evidence type="ECO:0000256" key="12">
    <source>
        <dbReference type="ARBA" id="ARBA00022840"/>
    </source>
</evidence>
<gene>
    <name evidence="23" type="primary">dctA2</name>
    <name evidence="22" type="synonym">dctA_1</name>
    <name evidence="22" type="ORF">IFDJLNFL_0243</name>
    <name evidence="23" type="ORF">MTDSW087_01795</name>
</gene>
<evidence type="ECO:0000256" key="4">
    <source>
        <dbReference type="ARBA" id="ARBA00012438"/>
    </source>
</evidence>
<feature type="transmembrane region" description="Helical" evidence="18">
    <location>
        <begin position="904"/>
        <end position="921"/>
    </location>
</feature>
<evidence type="ECO:0000256" key="16">
    <source>
        <dbReference type="ARBA" id="ARBA00023136"/>
    </source>
</evidence>
<dbReference type="GO" id="GO:0005886">
    <property type="term" value="C:plasma membrane"/>
    <property type="evidence" value="ECO:0007669"/>
    <property type="project" value="UniProtKB-SubCell"/>
</dbReference>
<dbReference type="Gene3D" id="1.10.3860.10">
    <property type="entry name" value="Sodium:dicarboxylate symporter"/>
    <property type="match status" value="1"/>
</dbReference>
<keyword evidence="5" id="KW-0813">Transport</keyword>
<evidence type="ECO:0000256" key="6">
    <source>
        <dbReference type="ARBA" id="ARBA00022475"/>
    </source>
</evidence>
<dbReference type="CDD" id="cd16922">
    <property type="entry name" value="HATPase_EvgS-ArcB-TorS-like"/>
    <property type="match status" value="1"/>
</dbReference>
<feature type="modified residue" description="4-aspartylphosphate" evidence="17">
    <location>
        <position position="686"/>
    </location>
</feature>
<evidence type="ECO:0000256" key="18">
    <source>
        <dbReference type="SAM" id="Phobius"/>
    </source>
</evidence>
<keyword evidence="7 17" id="KW-0597">Phosphoprotein</keyword>
<dbReference type="InterPro" id="IPR005467">
    <property type="entry name" value="His_kinase_dom"/>
</dbReference>
<comment type="subcellular location">
    <subcellularLocation>
        <location evidence="2">Cell inner membrane</location>
        <topology evidence="2">Multi-pass membrane protein</topology>
    </subcellularLocation>
</comment>
<dbReference type="EMBL" id="BPQI01000005">
    <property type="protein sequence ID" value="GJD54372.1"/>
    <property type="molecule type" value="Genomic_DNA"/>
</dbReference>
<dbReference type="PRINTS" id="PR00344">
    <property type="entry name" value="BCTRLSENSOR"/>
</dbReference>
<comment type="catalytic activity">
    <reaction evidence="1">
        <text>ATP + protein L-histidine = ADP + protein N-phospho-L-histidine.</text>
        <dbReference type="EC" id="2.7.13.3"/>
    </reaction>
</comment>
<evidence type="ECO:0000256" key="5">
    <source>
        <dbReference type="ARBA" id="ARBA00022448"/>
    </source>
</evidence>
<evidence type="ECO:0000256" key="15">
    <source>
        <dbReference type="ARBA" id="ARBA00023012"/>
    </source>
</evidence>
<evidence type="ECO:0000256" key="13">
    <source>
        <dbReference type="ARBA" id="ARBA00022847"/>
    </source>
</evidence>
<dbReference type="FunFam" id="3.30.565.10:FF:000010">
    <property type="entry name" value="Sensor histidine kinase RcsC"/>
    <property type="match status" value="1"/>
</dbReference>
<evidence type="ECO:0000256" key="14">
    <source>
        <dbReference type="ARBA" id="ARBA00022989"/>
    </source>
</evidence>
<evidence type="ECO:0000259" key="21">
    <source>
        <dbReference type="PROSITE" id="PS50885"/>
    </source>
</evidence>
<dbReference type="SUPFAM" id="SSF47226">
    <property type="entry name" value="Histidine-containing phosphotransfer domain, HPT domain"/>
    <property type="match status" value="1"/>
</dbReference>
<dbReference type="EMBL" id="CABFVH010000008">
    <property type="protein sequence ID" value="VUF12107.1"/>
    <property type="molecule type" value="Genomic_DNA"/>
</dbReference>
<dbReference type="SUPFAM" id="SSF55874">
    <property type="entry name" value="ATPase domain of HSP90 chaperone/DNA topoisomerase II/histidine kinase"/>
    <property type="match status" value="1"/>
</dbReference>
<evidence type="ECO:0000256" key="3">
    <source>
        <dbReference type="ARBA" id="ARBA00006148"/>
    </source>
</evidence>
<keyword evidence="13" id="KW-0769">Symport</keyword>
<keyword evidence="16 18" id="KW-0472">Membrane</keyword>
<dbReference type="NCBIfam" id="NF002461">
    <property type="entry name" value="PRK01663.1"/>
    <property type="match status" value="1"/>
</dbReference>
<comment type="similarity">
    <text evidence="3">Belongs to the dicarboxylate/amino acid:cation symporter (DAACS) (TC 2.A.23) family.</text>
</comment>
<dbReference type="CDD" id="cd06225">
    <property type="entry name" value="HAMP"/>
    <property type="match status" value="1"/>
</dbReference>
<feature type="domain" description="Response regulatory" evidence="20">
    <location>
        <begin position="636"/>
        <end position="756"/>
    </location>
</feature>
<dbReference type="AlphaFoldDB" id="A0A564FVS0"/>
<feature type="domain" description="HAMP" evidence="21">
    <location>
        <begin position="188"/>
        <end position="241"/>
    </location>
</feature>
<dbReference type="InterPro" id="IPR001991">
    <property type="entry name" value="Na-dicarboxylate_symporter"/>
</dbReference>
<dbReference type="PANTHER" id="PTHR45339">
    <property type="entry name" value="HYBRID SIGNAL TRANSDUCTION HISTIDINE KINASE J"/>
    <property type="match status" value="1"/>
</dbReference>
<dbReference type="Proteomes" id="UP001055303">
    <property type="component" value="Unassembled WGS sequence"/>
</dbReference>
<dbReference type="Pfam" id="PF00375">
    <property type="entry name" value="SDF"/>
    <property type="match status" value="1"/>
</dbReference>
<dbReference type="SMART" id="SM00387">
    <property type="entry name" value="HATPase_c"/>
    <property type="match status" value="1"/>
</dbReference>
<dbReference type="CDD" id="cd17546">
    <property type="entry name" value="REC_hyHK_CKI1_RcsC-like"/>
    <property type="match status" value="1"/>
</dbReference>
<dbReference type="InterPro" id="IPR011006">
    <property type="entry name" value="CheY-like_superfamily"/>
</dbReference>
<dbReference type="Gene3D" id="1.10.287.130">
    <property type="match status" value="1"/>
</dbReference>
<dbReference type="GO" id="GO:0006835">
    <property type="term" value="P:dicarboxylic acid transport"/>
    <property type="evidence" value="ECO:0007669"/>
    <property type="project" value="UniProtKB-ARBA"/>
</dbReference>
<dbReference type="InterPro" id="IPR036458">
    <property type="entry name" value="Na:dicarbo_symporter_sf"/>
</dbReference>
<dbReference type="PANTHER" id="PTHR45339:SF1">
    <property type="entry name" value="HYBRID SIGNAL TRANSDUCTION HISTIDINE KINASE J"/>
    <property type="match status" value="1"/>
</dbReference>
<keyword evidence="8" id="KW-0808">Transferase</keyword>
<evidence type="ECO:0000256" key="17">
    <source>
        <dbReference type="PROSITE-ProRule" id="PRU00169"/>
    </source>
</evidence>
<feature type="transmembrane region" description="Helical" evidence="18">
    <location>
        <begin position="830"/>
        <end position="853"/>
    </location>
</feature>
<dbReference type="FunFam" id="1.10.3860.10:FF:000001">
    <property type="entry name" value="C4-dicarboxylate transport protein"/>
    <property type="match status" value="1"/>
</dbReference>
<dbReference type="InterPro" id="IPR018107">
    <property type="entry name" value="Na-dicarboxylate_symporter_CS"/>
</dbReference>
<dbReference type="InterPro" id="IPR036097">
    <property type="entry name" value="HisK_dim/P_sf"/>
</dbReference>
<evidence type="ECO:0000313" key="25">
    <source>
        <dbReference type="Proteomes" id="UP001055303"/>
    </source>
</evidence>
<feature type="transmembrane region" description="Helical" evidence="18">
    <location>
        <begin position="1104"/>
        <end position="1129"/>
    </location>
</feature>
<keyword evidence="12" id="KW-0067">ATP-binding</keyword>
<protein>
    <recommendedName>
        <fullName evidence="4">histidine kinase</fullName>
        <ecNumber evidence="4">2.7.13.3</ecNumber>
    </recommendedName>
</protein>
<feature type="transmembrane region" description="Helical" evidence="18">
    <location>
        <begin position="1135"/>
        <end position="1155"/>
    </location>
</feature>
<evidence type="ECO:0000313" key="23">
    <source>
        <dbReference type="EMBL" id="VUF12107.1"/>
    </source>
</evidence>
<reference evidence="22" key="3">
    <citation type="submission" date="2021-08" db="EMBL/GenBank/DDBJ databases">
        <authorList>
            <person name="Tani A."/>
            <person name="Ola A."/>
            <person name="Ogura Y."/>
            <person name="Katsura K."/>
            <person name="Hayashi T."/>
        </authorList>
    </citation>
    <scope>NUCLEOTIDE SEQUENCE</scope>
    <source>
        <strain evidence="22">DSM 22415</strain>
    </source>
</reference>
<feature type="transmembrane region" description="Helical" evidence="18">
    <location>
        <begin position="975"/>
        <end position="995"/>
    </location>
</feature>
<dbReference type="SUPFAM" id="SSF47384">
    <property type="entry name" value="Homodimeric domain of signal transducing histidine kinase"/>
    <property type="match status" value="1"/>
</dbReference>
<dbReference type="SMART" id="SM00388">
    <property type="entry name" value="HisKA"/>
    <property type="match status" value="1"/>
</dbReference>
<dbReference type="GO" id="GO:0000155">
    <property type="term" value="F:phosphorelay sensor kinase activity"/>
    <property type="evidence" value="ECO:0007669"/>
    <property type="project" value="InterPro"/>
</dbReference>
<feature type="transmembrane region" description="Helical" evidence="18">
    <location>
        <begin position="942"/>
        <end position="963"/>
    </location>
</feature>
<evidence type="ECO:0000256" key="7">
    <source>
        <dbReference type="ARBA" id="ARBA00022553"/>
    </source>
</evidence>
<evidence type="ECO:0000256" key="9">
    <source>
        <dbReference type="ARBA" id="ARBA00022692"/>
    </source>
</evidence>
<evidence type="ECO:0000313" key="22">
    <source>
        <dbReference type="EMBL" id="GJD54372.1"/>
    </source>
</evidence>
<feature type="transmembrane region" description="Helical" evidence="18">
    <location>
        <begin position="12"/>
        <end position="37"/>
    </location>
</feature>
<dbReference type="InterPro" id="IPR003660">
    <property type="entry name" value="HAMP_dom"/>
</dbReference>
<evidence type="ECO:0000256" key="1">
    <source>
        <dbReference type="ARBA" id="ARBA00000085"/>
    </source>
</evidence>
<feature type="domain" description="Histidine kinase" evidence="19">
    <location>
        <begin position="281"/>
        <end position="499"/>
    </location>
</feature>
<dbReference type="Pfam" id="PF00512">
    <property type="entry name" value="HisKA"/>
    <property type="match status" value="1"/>
</dbReference>
<dbReference type="PROSITE" id="PS50885">
    <property type="entry name" value="HAMP"/>
    <property type="match status" value="1"/>
</dbReference>
<dbReference type="CDD" id="cd00082">
    <property type="entry name" value="HisKA"/>
    <property type="match status" value="1"/>
</dbReference>
<dbReference type="FunFam" id="1.10.287.130:FF:000004">
    <property type="entry name" value="Ethylene receptor 1"/>
    <property type="match status" value="1"/>
</dbReference>
<dbReference type="Gene3D" id="6.10.340.10">
    <property type="match status" value="1"/>
</dbReference>
<feature type="transmembrane region" description="Helical" evidence="18">
    <location>
        <begin position="1069"/>
        <end position="1092"/>
    </location>
</feature>
<dbReference type="Proteomes" id="UP000401717">
    <property type="component" value="Unassembled WGS sequence"/>
</dbReference>
<dbReference type="GO" id="GO:0005524">
    <property type="term" value="F:ATP binding"/>
    <property type="evidence" value="ECO:0007669"/>
    <property type="project" value="UniProtKB-KW"/>
</dbReference>
<dbReference type="NCBIfam" id="NF009587">
    <property type="entry name" value="PRK13027.1"/>
    <property type="match status" value="1"/>
</dbReference>
<dbReference type="InterPro" id="IPR003594">
    <property type="entry name" value="HATPase_dom"/>
</dbReference>
<accession>A0A564FVS0</accession>
<dbReference type="Pfam" id="PF02518">
    <property type="entry name" value="HATPase_c"/>
    <property type="match status" value="1"/>
</dbReference>
<organism evidence="23 24">
    <name type="scientific">Methylobacterium dankookense</name>
    <dbReference type="NCBI Taxonomy" id="560405"/>
    <lineage>
        <taxon>Bacteria</taxon>
        <taxon>Pseudomonadati</taxon>
        <taxon>Pseudomonadota</taxon>
        <taxon>Alphaproteobacteria</taxon>
        <taxon>Hyphomicrobiales</taxon>
        <taxon>Methylobacteriaceae</taxon>
        <taxon>Methylobacterium</taxon>
    </lineage>
</organism>
<dbReference type="PROSITE" id="PS50109">
    <property type="entry name" value="HIS_KIN"/>
    <property type="match status" value="1"/>
</dbReference>
<name>A0A564FVS0_9HYPH</name>
<keyword evidence="10" id="KW-0547">Nucleotide-binding</keyword>
<dbReference type="PROSITE" id="PS50110">
    <property type="entry name" value="RESPONSE_REGULATORY"/>
    <property type="match status" value="1"/>
</dbReference>
<dbReference type="InterPro" id="IPR036890">
    <property type="entry name" value="HATPase_C_sf"/>
</dbReference>
<keyword evidence="9 18" id="KW-0812">Transmembrane</keyword>
<keyword evidence="15" id="KW-0902">Two-component regulatory system</keyword>
<dbReference type="InterPro" id="IPR001789">
    <property type="entry name" value="Sig_transdc_resp-reg_receiver"/>
</dbReference>
<evidence type="ECO:0000256" key="8">
    <source>
        <dbReference type="ARBA" id="ARBA00022679"/>
    </source>
</evidence>
<dbReference type="InterPro" id="IPR036641">
    <property type="entry name" value="HPT_dom_sf"/>
</dbReference>
<keyword evidence="11" id="KW-0418">Kinase</keyword>
<dbReference type="PROSITE" id="PS00714">
    <property type="entry name" value="NA_DICARBOXYL_SYMP_2"/>
    <property type="match status" value="1"/>
</dbReference>
<dbReference type="Gene3D" id="3.40.50.2300">
    <property type="match status" value="1"/>
</dbReference>
<dbReference type="Pfam" id="PF00072">
    <property type="entry name" value="Response_reg"/>
    <property type="match status" value="1"/>
</dbReference>
<reference evidence="22" key="2">
    <citation type="journal article" date="2021" name="Front. Microbiol.">
        <title>Comprehensive Comparative Genomics and Phenotyping of Methylobacterium Species.</title>
        <authorList>
            <person name="Alessa O."/>
            <person name="Ogura Y."/>
            <person name="Fujitani Y."/>
            <person name="Takami H."/>
            <person name="Hayashi T."/>
            <person name="Sahin N."/>
            <person name="Tani A."/>
        </authorList>
    </citation>
    <scope>NUCLEOTIDE SEQUENCE</scope>
    <source>
        <strain evidence="22">DSM 22415</strain>
    </source>
</reference>
<evidence type="ECO:0000256" key="10">
    <source>
        <dbReference type="ARBA" id="ARBA00022741"/>
    </source>
</evidence>
<feature type="transmembrane region" description="Helical" evidence="18">
    <location>
        <begin position="164"/>
        <end position="184"/>
    </location>
</feature>
<dbReference type="SMART" id="SM00448">
    <property type="entry name" value="REC"/>
    <property type="match status" value="1"/>
</dbReference>
<sequence length="1191" mass="124151">MRPLKPPSRRSLASRLATVVVGAVAAALLVATTLSVWREVDRYGAETSRALRTIAEVFASAGAQAVADDDRAAGDATLRAIGSDRSIVYAALERLDGSVLAEQGLGLRLSRDIDLDAQSEISVLDLLSTHTLRVSVPVKENSRTIGHVVMVKQADDLPGRIADVALSGTLAGLLAIVLGLGIAARLQRSVTKPLAALATTMDAVRLHHDYTQRAEVVAGDEVGALAGTFNALLGAVNERDRRLAEHGAKLEDEVRARTLDLSEAMQAAESANAAKSTFLATMSHEIRTPMNGMLVMAELLAGTDLPPRQRRYAEVIARSGQSLLAIINDILDFAKVEAGKLELERIPVDPAEIADTVVTLFAERARGGGLDLAASIAPDVPRRMLGDPVRLGQVVSNFVSNALKFTAAGHVRLRIETCEGGRSLRIAVSDTGIGIPQDKLPTIFAAFSQADQSTTRRFGGTGLGLSIAERLIGAMGGTVGVESTLGMGSTFWARIPIAEAEAPPVILRRDPVPAALALAGLGGATRDALAASLRAAGFTPADGSEAPLRIADAEALLRERVRPAGAVRVIALCPMGEPAGTQVLEAGLADELLRWPVVQAEWRPALAALAEGRPFAQSATTQGARAAALPQFPRARVLVADDSAVNREVAVEALARCGVTAVTTVEDGAAAVLACAEDRFDLVLMDGNMPVLDGFQAARAIRAREAETGGPRTPIVALTAHVVGDGAVAWRESGMDGSLAKPFTLAQLAAILGGSLSSATEAAPEAAPEPQAMPLLDAQTLANLSELGDGAFFGRLLRLYEAQGPAALENLDAAVAAGDLRKVGRVGLKALIYFEVVTTIALVLGIALAYLFAPGHGMNVDTASLDAKALSPYTDRVGQVTGTVDFLMKLIPTTVVDAFAKGDILQVLLIAILFGSGLALLGEHGKPLAESIERITNVLFKVIGFIVRLAPLGVLGAVAFTVGKYGVGSLKQLGLLVGLFYAGVAFFVFVVLGAIMRAAGFSILKLLAYLREELTVVAGTASSDSVLPQVMRKLERLGIKDSTVGLVIPTGYSFNLDAFSLYLTLATVFIAQATNTPLSFGHLLLILGIALLTSKGAHGIPGSAIVVLAATLSAVPDIPVIGLVLVLSVDWFVGIARALGNLIGNCVATVVIAAWEGDIDRAQARRVLDGDVALNTESALAVPVAEVRPAR</sequence>
<dbReference type="GO" id="GO:0015293">
    <property type="term" value="F:symporter activity"/>
    <property type="evidence" value="ECO:0007669"/>
    <property type="project" value="UniProtKB-KW"/>
</dbReference>
<evidence type="ECO:0000256" key="2">
    <source>
        <dbReference type="ARBA" id="ARBA00004429"/>
    </source>
</evidence>
<dbReference type="InterPro" id="IPR004358">
    <property type="entry name" value="Sig_transdc_His_kin-like_C"/>
</dbReference>